<evidence type="ECO:0000256" key="1">
    <source>
        <dbReference type="ARBA" id="ARBA00022670"/>
    </source>
</evidence>
<evidence type="ECO:0000256" key="6">
    <source>
        <dbReference type="SAM" id="MobiDB-lite"/>
    </source>
</evidence>
<dbReference type="PANTHER" id="PTHR24252">
    <property type="entry name" value="ACROSIN-RELATED"/>
    <property type="match status" value="1"/>
</dbReference>
<feature type="domain" description="Peptidase S1" evidence="8">
    <location>
        <begin position="61"/>
        <end position="296"/>
    </location>
</feature>
<comment type="caution">
    <text evidence="9">The sequence shown here is derived from an EMBL/GenBank/DDBJ whole genome shotgun (WGS) entry which is preliminary data.</text>
</comment>
<keyword evidence="3 5" id="KW-0720">Serine protease</keyword>
<dbReference type="PROSITE" id="PS50240">
    <property type="entry name" value="TRYPSIN_DOM"/>
    <property type="match status" value="1"/>
</dbReference>
<keyword evidence="7" id="KW-0732">Signal</keyword>
<dbReference type="GO" id="GO:0004252">
    <property type="term" value="F:serine-type endopeptidase activity"/>
    <property type="evidence" value="ECO:0007669"/>
    <property type="project" value="InterPro"/>
</dbReference>
<feature type="chain" id="PRO_5020026435" evidence="7">
    <location>
        <begin position="22"/>
        <end position="305"/>
    </location>
</feature>
<reference evidence="9 10" key="2">
    <citation type="submission" date="2019-04" db="EMBL/GenBank/DDBJ databases">
        <title>The genome sequence of big-headed turtle.</title>
        <authorList>
            <person name="Gong S."/>
        </authorList>
    </citation>
    <scope>NUCLEOTIDE SEQUENCE [LARGE SCALE GENOMIC DNA]</scope>
    <source>
        <strain evidence="9">DO16091913</strain>
        <tissue evidence="9">Muscle</tissue>
    </source>
</reference>
<proteinExistence type="predicted"/>
<evidence type="ECO:0000256" key="4">
    <source>
        <dbReference type="ARBA" id="ARBA00023157"/>
    </source>
</evidence>
<dbReference type="OrthoDB" id="5565075at2759"/>
<keyword evidence="9" id="KW-0675">Receptor</keyword>
<dbReference type="SUPFAM" id="SSF50494">
    <property type="entry name" value="Trypsin-like serine proteases"/>
    <property type="match status" value="1"/>
</dbReference>
<evidence type="ECO:0000313" key="10">
    <source>
        <dbReference type="Proteomes" id="UP000297703"/>
    </source>
</evidence>
<evidence type="ECO:0000256" key="3">
    <source>
        <dbReference type="ARBA" id="ARBA00022825"/>
    </source>
</evidence>
<evidence type="ECO:0000256" key="7">
    <source>
        <dbReference type="SAM" id="SignalP"/>
    </source>
</evidence>
<dbReference type="PANTHER" id="PTHR24252:SF7">
    <property type="entry name" value="HYALIN"/>
    <property type="match status" value="1"/>
</dbReference>
<dbReference type="InterPro" id="IPR043504">
    <property type="entry name" value="Peptidase_S1_PA_chymotrypsin"/>
</dbReference>
<dbReference type="EMBL" id="QXTE01007026">
    <property type="protein sequence ID" value="TFJ95423.1"/>
    <property type="molecule type" value="Genomic_DNA"/>
</dbReference>
<sequence length="305" mass="32550">MRIALSFLLTVPVATSSAVQAFRPITEEVPRFSSLMSTNPDAPGDSTRQDDLRHSPASTRIVGGAEVANINDYPWMGRLRIKVKKGEALCGATMVSPDIAISAGHCFSEALGANETPQSVKVDLGHLDADASDAQGTTFTAQGWKFGTSLMNDDWAVVRLTSPLPMTSYVKLPQDTTLDHAAQFRALGWGKTSYTGPLAKKLRYVDLPYVKPGSEKCNEYIDNFICAGNGTLATCGGDSGGPLLAPGPGGPNSTSPQEWTLVGTTSWNYACGSRDKTPGRYLRLSKYLPTIKKAITELGGTMPQS</sequence>
<dbReference type="PROSITE" id="PS00134">
    <property type="entry name" value="TRYPSIN_HIS"/>
    <property type="match status" value="1"/>
</dbReference>
<dbReference type="InterPro" id="IPR001254">
    <property type="entry name" value="Trypsin_dom"/>
</dbReference>
<dbReference type="InterPro" id="IPR018114">
    <property type="entry name" value="TRYPSIN_HIS"/>
</dbReference>
<evidence type="ECO:0000313" key="9">
    <source>
        <dbReference type="EMBL" id="TFJ95423.1"/>
    </source>
</evidence>
<feature type="region of interest" description="Disordered" evidence="6">
    <location>
        <begin position="33"/>
        <end position="54"/>
    </location>
</feature>
<gene>
    <name evidence="9" type="ORF">DR999_PMT23018</name>
</gene>
<dbReference type="InterPro" id="IPR009003">
    <property type="entry name" value="Peptidase_S1_PA"/>
</dbReference>
<dbReference type="GO" id="GO:0006508">
    <property type="term" value="P:proteolysis"/>
    <property type="evidence" value="ECO:0007669"/>
    <property type="project" value="UniProtKB-KW"/>
</dbReference>
<dbReference type="PRINTS" id="PR00722">
    <property type="entry name" value="CHYMOTRYPSIN"/>
</dbReference>
<reference evidence="9 10" key="1">
    <citation type="submission" date="2019-04" db="EMBL/GenBank/DDBJ databases">
        <title>Draft genome of the big-headed turtle Platysternon megacephalum.</title>
        <authorList>
            <person name="Gong S."/>
        </authorList>
    </citation>
    <scope>NUCLEOTIDE SEQUENCE [LARGE SCALE GENOMIC DNA]</scope>
    <source>
        <strain evidence="9">DO16091913</strain>
        <tissue evidence="9">Muscle</tissue>
    </source>
</reference>
<keyword evidence="2 5" id="KW-0378">Hydrolase</keyword>
<name>A0A4D9DKL0_9SAUR</name>
<dbReference type="Gene3D" id="2.40.10.10">
    <property type="entry name" value="Trypsin-like serine proteases"/>
    <property type="match status" value="1"/>
</dbReference>
<dbReference type="STRING" id="55544.A0A4D9DKL0"/>
<accession>A0A4D9DKL0</accession>
<dbReference type="AlphaFoldDB" id="A0A4D9DKL0"/>
<evidence type="ECO:0000259" key="8">
    <source>
        <dbReference type="PROSITE" id="PS50240"/>
    </source>
</evidence>
<dbReference type="Proteomes" id="UP000297703">
    <property type="component" value="Unassembled WGS sequence"/>
</dbReference>
<keyword evidence="10" id="KW-1185">Reference proteome</keyword>
<dbReference type="InterPro" id="IPR001314">
    <property type="entry name" value="Peptidase_S1A"/>
</dbReference>
<evidence type="ECO:0000256" key="5">
    <source>
        <dbReference type="RuleBase" id="RU363034"/>
    </source>
</evidence>
<keyword evidence="1 5" id="KW-0645">Protease</keyword>
<dbReference type="PROSITE" id="PS00135">
    <property type="entry name" value="TRYPSIN_SER"/>
    <property type="match status" value="1"/>
</dbReference>
<dbReference type="CDD" id="cd00190">
    <property type="entry name" value="Tryp_SPc"/>
    <property type="match status" value="1"/>
</dbReference>
<dbReference type="Pfam" id="PF00089">
    <property type="entry name" value="Trypsin"/>
    <property type="match status" value="1"/>
</dbReference>
<evidence type="ECO:0000256" key="2">
    <source>
        <dbReference type="ARBA" id="ARBA00022801"/>
    </source>
</evidence>
<dbReference type="SMART" id="SM00020">
    <property type="entry name" value="Tryp_SPc"/>
    <property type="match status" value="1"/>
</dbReference>
<protein>
    <submittedName>
        <fullName evidence="9">Leukocyte receptor cluster member 9</fullName>
    </submittedName>
</protein>
<organism evidence="9 10">
    <name type="scientific">Platysternon megacephalum</name>
    <name type="common">big-headed turtle</name>
    <dbReference type="NCBI Taxonomy" id="55544"/>
    <lineage>
        <taxon>Eukaryota</taxon>
        <taxon>Metazoa</taxon>
        <taxon>Chordata</taxon>
        <taxon>Craniata</taxon>
        <taxon>Vertebrata</taxon>
        <taxon>Euteleostomi</taxon>
        <taxon>Archelosauria</taxon>
        <taxon>Testudinata</taxon>
        <taxon>Testudines</taxon>
        <taxon>Cryptodira</taxon>
        <taxon>Durocryptodira</taxon>
        <taxon>Testudinoidea</taxon>
        <taxon>Platysternidae</taxon>
        <taxon>Platysternon</taxon>
    </lineage>
</organism>
<keyword evidence="4" id="KW-1015">Disulfide bond</keyword>
<dbReference type="InterPro" id="IPR033116">
    <property type="entry name" value="TRYPSIN_SER"/>
</dbReference>
<feature type="signal peptide" evidence="7">
    <location>
        <begin position="1"/>
        <end position="21"/>
    </location>
</feature>